<dbReference type="GO" id="GO:0046872">
    <property type="term" value="F:metal ion binding"/>
    <property type="evidence" value="ECO:0007669"/>
    <property type="project" value="UniProtKB-KW"/>
</dbReference>
<comment type="caution">
    <text evidence="1">Lacks conserved residue(s) required for the propagation of feature annotation.</text>
</comment>
<dbReference type="PANTHER" id="PTHR45702:SF2">
    <property type="entry name" value="KUZBANIAN, ISOFORM A"/>
    <property type="match status" value="1"/>
</dbReference>
<evidence type="ECO:0000256" key="1">
    <source>
        <dbReference type="PROSITE-ProRule" id="PRU00276"/>
    </source>
</evidence>
<dbReference type="PROSITE" id="PS50215">
    <property type="entry name" value="ADAM_MEPRO"/>
    <property type="match status" value="1"/>
</dbReference>
<dbReference type="GO" id="GO:0007219">
    <property type="term" value="P:Notch signaling pathway"/>
    <property type="evidence" value="ECO:0007669"/>
    <property type="project" value="TreeGrafter"/>
</dbReference>
<dbReference type="GO" id="GO:0004222">
    <property type="term" value="F:metalloendopeptidase activity"/>
    <property type="evidence" value="ECO:0007669"/>
    <property type="project" value="InterPro"/>
</dbReference>
<dbReference type="PROSITE" id="PS50214">
    <property type="entry name" value="DISINTEGRIN_2"/>
    <property type="match status" value="1"/>
</dbReference>
<organism evidence="5 6">
    <name type="scientific">Henosepilachna vigintioctopunctata</name>
    <dbReference type="NCBI Taxonomy" id="420089"/>
    <lineage>
        <taxon>Eukaryota</taxon>
        <taxon>Metazoa</taxon>
        <taxon>Ecdysozoa</taxon>
        <taxon>Arthropoda</taxon>
        <taxon>Hexapoda</taxon>
        <taxon>Insecta</taxon>
        <taxon>Pterygota</taxon>
        <taxon>Neoptera</taxon>
        <taxon>Endopterygota</taxon>
        <taxon>Coleoptera</taxon>
        <taxon>Polyphaga</taxon>
        <taxon>Cucujiformia</taxon>
        <taxon>Coccinelloidea</taxon>
        <taxon>Coccinellidae</taxon>
        <taxon>Epilachninae</taxon>
        <taxon>Epilachnini</taxon>
        <taxon>Henosepilachna</taxon>
    </lineage>
</organism>
<dbReference type="Gene3D" id="4.10.70.10">
    <property type="entry name" value="Disintegrin domain"/>
    <property type="match status" value="1"/>
</dbReference>
<accession>A0AAW1TUL9</accession>
<protein>
    <recommendedName>
        <fullName evidence="7">Disintegrin and metalloproteinase domain-containing protein 10</fullName>
    </recommendedName>
</protein>
<feature type="domain" description="Disintegrin" evidence="3">
    <location>
        <begin position="439"/>
        <end position="538"/>
    </location>
</feature>
<dbReference type="SMART" id="SM00050">
    <property type="entry name" value="DISIN"/>
    <property type="match status" value="1"/>
</dbReference>
<evidence type="ECO:0000313" key="5">
    <source>
        <dbReference type="EMBL" id="KAK9874030.1"/>
    </source>
</evidence>
<dbReference type="InterPro" id="IPR001762">
    <property type="entry name" value="Disintegrin_dom"/>
</dbReference>
<dbReference type="SUPFAM" id="SSF55486">
    <property type="entry name" value="Metalloproteases ('zincins'), catalytic domain"/>
    <property type="match status" value="1"/>
</dbReference>
<evidence type="ECO:0000256" key="2">
    <source>
        <dbReference type="SAM" id="Phobius"/>
    </source>
</evidence>
<feature type="binding site" evidence="1">
    <location>
        <position position="380"/>
    </location>
    <ligand>
        <name>Zn(2+)</name>
        <dbReference type="ChEBI" id="CHEBI:29105"/>
        <note>catalytic</note>
    </ligand>
</feature>
<evidence type="ECO:0000259" key="3">
    <source>
        <dbReference type="PROSITE" id="PS50214"/>
    </source>
</evidence>
<comment type="caution">
    <text evidence="5">The sequence shown here is derived from an EMBL/GenBank/DDBJ whole genome shotgun (WGS) entry which is preliminary data.</text>
</comment>
<dbReference type="GO" id="GO:0006509">
    <property type="term" value="P:membrane protein ectodomain proteolysis"/>
    <property type="evidence" value="ECO:0007669"/>
    <property type="project" value="TreeGrafter"/>
</dbReference>
<keyword evidence="1" id="KW-0479">Metal-binding</keyword>
<dbReference type="AlphaFoldDB" id="A0AAW1TUL9"/>
<name>A0AAW1TUL9_9CUCU</name>
<feature type="binding site" evidence="1">
    <location>
        <position position="376"/>
    </location>
    <ligand>
        <name>Zn(2+)</name>
        <dbReference type="ChEBI" id="CHEBI:29105"/>
        <note>catalytic</note>
    </ligand>
</feature>
<feature type="domain" description="Peptidase M12B" evidence="4">
    <location>
        <begin position="203"/>
        <end position="439"/>
    </location>
</feature>
<dbReference type="InterPro" id="IPR024079">
    <property type="entry name" value="MetalloPept_cat_dom_sf"/>
</dbReference>
<dbReference type="GO" id="GO:0005886">
    <property type="term" value="C:plasma membrane"/>
    <property type="evidence" value="ECO:0007669"/>
    <property type="project" value="TreeGrafter"/>
</dbReference>
<proteinExistence type="predicted"/>
<dbReference type="InterPro" id="IPR001590">
    <property type="entry name" value="Peptidase_M12B"/>
</dbReference>
<sequence length="690" mass="77772">MKLFKLNYFLFFIFFMEVLSIFLVPEGIDISDYKIANTKTYVKSKTSQKSNHRFFTVNIFRDPFTVLIKPDTITYLYGESSTVVLFSKNYTLKRNISEYSSYIVNGYVDGFFGRSSVEGYLQDEQYYGTIVFGNKSYYVANINRFPKIAALYKSKTKLNAVIYDEDSVLYKHHINWFKRSVVLPQEYEKNFTKVYQEFIVDRHICSLFILLDNSFLTVIHNNDVVAAVAQIMLSVREVNSVFRSTDFDEDGIPDNIGFVIKYLVVLKSEESPHNYMPFYSLKAIDPRVYLAHFTKYAVLDEVCLGVVFTAQAFKENILGVSYSAVSDSDPENLIIGGICQRPFAHGTISLNAIAVSYVSSSRAHLRQHIMDACLAHEMGHAFGCRHDHSLDPGYQQGFLMSPHTLPGMKPSNFQFSPISKKHLLMTLPRKGHCLFDSMEPFCGNGIPEIGEECDCGATNTCKSKDPCCIPNGQFGACQINRASGYQCHPSQGFCCSSTCKFKNLEKIGVDCTLINKQCPCDYNHEDCQCGLGGICLGSKCQSEECSRINALECDCPNSAKVKSCNICCKDNTSGPCLSSKNLTQIKLNIGSITIKQLRQFYSIRILPNGTEFDRFCHNTECVTLAFKTSIIGDYCLQWGKLGICTTSGCNVKNIHSFRAGTMNQSFKYTPFNYFNNICLAYSLILVLVIK</sequence>
<feature type="active site" evidence="1">
    <location>
        <position position="377"/>
    </location>
</feature>
<dbReference type="PANTHER" id="PTHR45702">
    <property type="entry name" value="ADAM10/ADAM17 METALLOPEPTIDASE FAMILY MEMBER"/>
    <property type="match status" value="1"/>
</dbReference>
<keyword evidence="2" id="KW-0812">Transmembrane</keyword>
<evidence type="ECO:0008006" key="7">
    <source>
        <dbReference type="Google" id="ProtNLM"/>
    </source>
</evidence>
<dbReference type="Pfam" id="PF13688">
    <property type="entry name" value="Reprolysin_5"/>
    <property type="match status" value="1"/>
</dbReference>
<gene>
    <name evidence="5" type="ORF">WA026_002384</name>
</gene>
<keyword evidence="6" id="KW-1185">Reference proteome</keyword>
<evidence type="ECO:0000313" key="6">
    <source>
        <dbReference type="Proteomes" id="UP001431783"/>
    </source>
</evidence>
<keyword evidence="2" id="KW-1133">Transmembrane helix</keyword>
<dbReference type="InterPro" id="IPR036436">
    <property type="entry name" value="Disintegrin_dom_sf"/>
</dbReference>
<keyword evidence="2" id="KW-0472">Membrane</keyword>
<dbReference type="EMBL" id="JARQZJ010000031">
    <property type="protein sequence ID" value="KAK9874030.1"/>
    <property type="molecule type" value="Genomic_DNA"/>
</dbReference>
<feature type="transmembrane region" description="Helical" evidence="2">
    <location>
        <begin position="7"/>
        <end position="24"/>
    </location>
</feature>
<feature type="binding site" evidence="1">
    <location>
        <position position="386"/>
    </location>
    <ligand>
        <name>Zn(2+)</name>
        <dbReference type="ChEBI" id="CHEBI:29105"/>
        <note>catalytic</note>
    </ligand>
</feature>
<dbReference type="InterPro" id="IPR051489">
    <property type="entry name" value="ADAM_Metalloproteinase"/>
</dbReference>
<dbReference type="Proteomes" id="UP001431783">
    <property type="component" value="Unassembled WGS sequence"/>
</dbReference>
<keyword evidence="1" id="KW-0862">Zinc</keyword>
<evidence type="ECO:0000259" key="4">
    <source>
        <dbReference type="PROSITE" id="PS50215"/>
    </source>
</evidence>
<dbReference type="Gene3D" id="3.40.390.10">
    <property type="entry name" value="Collagenase (Catalytic Domain)"/>
    <property type="match status" value="1"/>
</dbReference>
<reference evidence="5 6" key="1">
    <citation type="submission" date="2023-03" db="EMBL/GenBank/DDBJ databases">
        <title>Genome insight into feeding habits of ladybird beetles.</title>
        <authorList>
            <person name="Li H.-S."/>
            <person name="Huang Y.-H."/>
            <person name="Pang H."/>
        </authorList>
    </citation>
    <scope>NUCLEOTIDE SEQUENCE [LARGE SCALE GENOMIC DNA]</scope>
    <source>
        <strain evidence="5">SYSU_2023b</strain>
        <tissue evidence="5">Whole body</tissue>
    </source>
</reference>